<evidence type="ECO:0000256" key="2">
    <source>
        <dbReference type="ARBA" id="ARBA00023136"/>
    </source>
</evidence>
<proteinExistence type="predicted"/>
<evidence type="ECO:0000313" key="5">
    <source>
        <dbReference type="Proteomes" id="UP001165085"/>
    </source>
</evidence>
<reference evidence="5" key="1">
    <citation type="journal article" date="2023" name="Commun. Biol.">
        <title>Genome analysis of Parmales, the sister group of diatoms, reveals the evolutionary specialization of diatoms from phago-mixotrophs to photoautotrophs.</title>
        <authorList>
            <person name="Ban H."/>
            <person name="Sato S."/>
            <person name="Yoshikawa S."/>
            <person name="Yamada K."/>
            <person name="Nakamura Y."/>
            <person name="Ichinomiya M."/>
            <person name="Sato N."/>
            <person name="Blanc-Mathieu R."/>
            <person name="Endo H."/>
            <person name="Kuwata A."/>
            <person name="Ogata H."/>
        </authorList>
    </citation>
    <scope>NUCLEOTIDE SEQUENCE [LARGE SCALE GENOMIC DNA]</scope>
    <source>
        <strain evidence="5">NIES 3701</strain>
    </source>
</reference>
<protein>
    <recommendedName>
        <fullName evidence="3">Bacterial surface antigen (D15) domain-containing protein</fullName>
    </recommendedName>
</protein>
<dbReference type="OrthoDB" id="1724197at2759"/>
<dbReference type="Proteomes" id="UP001165085">
    <property type="component" value="Unassembled WGS sequence"/>
</dbReference>
<organism evidence="4 5">
    <name type="scientific">Triparma strigata</name>
    <dbReference type="NCBI Taxonomy" id="1606541"/>
    <lineage>
        <taxon>Eukaryota</taxon>
        <taxon>Sar</taxon>
        <taxon>Stramenopiles</taxon>
        <taxon>Ochrophyta</taxon>
        <taxon>Bolidophyceae</taxon>
        <taxon>Parmales</taxon>
        <taxon>Triparmaceae</taxon>
        <taxon>Triparma</taxon>
    </lineage>
</organism>
<keyword evidence="2" id="KW-0472">Membrane</keyword>
<dbReference type="Pfam" id="PF01103">
    <property type="entry name" value="Omp85"/>
    <property type="match status" value="1"/>
</dbReference>
<sequence>MHSTNCYDTFIASLEQAKDDKGNVLPGGVHVKLRAKEKNWYKIHVGGDLKQNTSSFESSSSPSFSIPEVQMTSSLTLRNSDGNCGMSSINYNVSQTGSTSFNLGHFQPLFSAPKPGSKSYGLSYKETSHLPTRSYSETSKSLYYLLRSGPPSTVPGSYTELEWRTDLRNVMPNLHASVPYAYDSSEEILAESGPNFKHSLKLTASTNGAFTHKNRYVPYKGLESTLNVELAGPPGDVGYLKTEVKGGIHIPIYKDILSSHFHVALGGIKVLKYGGMCNPVSNVSDRFYVGGPMVFRGFERGGVGPKGGRGDAIGGEVYHGGSLQLSTPFPHPVIEKLGGRIFTFGSVGGLSNLADITSISAVKESTRVTAGIGVAVPLGNLGRGEASWAKILRKGEGDVVQPMQFGLNLHFG</sequence>
<comment type="subcellular location">
    <subcellularLocation>
        <location evidence="1">Membrane</location>
    </subcellularLocation>
</comment>
<gene>
    <name evidence="4" type="ORF">TrST_g2405</name>
</gene>
<feature type="domain" description="Bacterial surface antigen (D15)" evidence="3">
    <location>
        <begin position="88"/>
        <end position="411"/>
    </location>
</feature>
<name>A0A9W7AIA9_9STRA</name>
<evidence type="ECO:0000313" key="4">
    <source>
        <dbReference type="EMBL" id="GMH73371.1"/>
    </source>
</evidence>
<accession>A0A9W7AIA9</accession>
<dbReference type="Gene3D" id="2.40.160.50">
    <property type="entry name" value="membrane protein fhac: a member of the omp85/tpsb transporter family"/>
    <property type="match status" value="1"/>
</dbReference>
<dbReference type="EMBL" id="BRXY01000167">
    <property type="protein sequence ID" value="GMH73371.1"/>
    <property type="molecule type" value="Genomic_DNA"/>
</dbReference>
<keyword evidence="5" id="KW-1185">Reference proteome</keyword>
<comment type="caution">
    <text evidence="4">The sequence shown here is derived from an EMBL/GenBank/DDBJ whole genome shotgun (WGS) entry which is preliminary data.</text>
</comment>
<dbReference type="AlphaFoldDB" id="A0A9W7AIA9"/>
<evidence type="ECO:0000256" key="1">
    <source>
        <dbReference type="ARBA" id="ARBA00004370"/>
    </source>
</evidence>
<evidence type="ECO:0000259" key="3">
    <source>
        <dbReference type="Pfam" id="PF01103"/>
    </source>
</evidence>
<dbReference type="GO" id="GO:0019867">
    <property type="term" value="C:outer membrane"/>
    <property type="evidence" value="ECO:0007669"/>
    <property type="project" value="InterPro"/>
</dbReference>
<dbReference type="InterPro" id="IPR000184">
    <property type="entry name" value="Bac_surfAg_D15"/>
</dbReference>